<evidence type="ECO:0008006" key="6">
    <source>
        <dbReference type="Google" id="ProtNLM"/>
    </source>
</evidence>
<feature type="compositionally biased region" description="Basic and acidic residues" evidence="1">
    <location>
        <begin position="281"/>
        <end position="309"/>
    </location>
</feature>
<dbReference type="PANTHER" id="PTHR21726">
    <property type="entry name" value="PHOSPHATIDYLINOSITOL N-ACETYLGLUCOSAMINYLTRANSFERASE SUBUNIT P DOWN SYNDROME CRITICAL REGION PROTEIN 5 -RELATED"/>
    <property type="match status" value="1"/>
</dbReference>
<dbReference type="InterPro" id="IPR032795">
    <property type="entry name" value="DUF3741-assoc"/>
</dbReference>
<evidence type="ECO:0000256" key="1">
    <source>
        <dbReference type="SAM" id="MobiDB-lite"/>
    </source>
</evidence>
<evidence type="ECO:0000259" key="2">
    <source>
        <dbReference type="Pfam" id="PF14309"/>
    </source>
</evidence>
<feature type="domain" description="DUF4378" evidence="2">
    <location>
        <begin position="796"/>
        <end position="940"/>
    </location>
</feature>
<dbReference type="Pfam" id="PF14383">
    <property type="entry name" value="VARLMGL"/>
    <property type="match status" value="1"/>
</dbReference>
<evidence type="ECO:0000259" key="3">
    <source>
        <dbReference type="Pfam" id="PF14383"/>
    </source>
</evidence>
<sequence>MKLLDSWLLSLEAWVLSELLSTKAKEEKEVPFGLDTLARTTVVAVFFICRISGLQKTKMEVEKKRSKGGFLNLFDWNGKSRKKLFSSNSESSGLKQGKENVESFSKSGLYRVEGEESGTTSSNKASSDWHYASSVTSDEGCRNRAPGVVARLMGLDSLPTSTVPDHDRSNRNLWSDFYAMEYINVPKKLDGFSWNPVESRAQGVQNQPIERFQTEVLPPKSAKSIPVTHHKLLSPIKSPGFIPTKNAAYIMEAASKIIEASPRASSKSKGSSVGPSSIPLRIRDLKEKMEAVQKESRPERPKEAGDIKYMKGLPGDRIQNGSDNVHLPKASVNSERQSYRDGRNKGKSVSLAVQAKVNVQRKDGSSSCSNRSFMNQKEQNEMKQNQFSKSRPSPQRAVHKKTSPDSTKSVLKQNNQKQNCVSNKDKTTSKNMVPNPPTRRMRSTNGSSRPGKTVSKVLVNSETGSGKMGTMGNATGKEFSLSTMKKVSGKLRSVGQDVHLEEAVSDNAFISEDERSVKCNVSMDGCTSLGADNRKQAMDVVSFTFTSPLKRSISELQSSGQVMSRNNSFYIDSFGNNDQQRYPENFTLYSPGFNMIGGDALSVLLEQKLQELSCKVESSQCNPTSEETSAAASYSSGLQDMASGVASTASRGKKFELSLRRDEFDSINHYGCLLLVDVNQQWKGSEGMEECSSSSITSANGKEFDYQNLSPLSAPSFESRSCTDNRNSANGSDSEICSLAQAQNQMDLFSSYETLPAYNVSELFDSASSASTGEVSGKNMTRILGSHYLNRTNNWELEYVRYILSNVDLEMEDFALGDAQTVITPSLFYHLGDQEEYPKLQRKIVFDCVNESLQFRCEQFFVGSHKAWDKWAALSQRNGWLAEELYKDILGWKNMAELHVDELVDKDMSTQRGRWLDFDIETFEEGLEIEKEILNSLVDELVSDF</sequence>
<dbReference type="Pfam" id="PF14309">
    <property type="entry name" value="DUF4378"/>
    <property type="match status" value="1"/>
</dbReference>
<feature type="region of interest" description="Disordered" evidence="1">
    <location>
        <begin position="260"/>
        <end position="453"/>
    </location>
</feature>
<reference evidence="4 5" key="1">
    <citation type="submission" date="2020-05" db="EMBL/GenBank/DDBJ databases">
        <authorList>
            <person name="Campoy J."/>
            <person name="Schneeberger K."/>
            <person name="Spophaly S."/>
        </authorList>
    </citation>
    <scope>NUCLEOTIDE SEQUENCE [LARGE SCALE GENOMIC DNA]</scope>
    <source>
        <strain evidence="4">PruArmRojPasFocal</strain>
    </source>
</reference>
<protein>
    <recommendedName>
        <fullName evidence="6">DUF4378 domain-containing protein</fullName>
    </recommendedName>
</protein>
<feature type="compositionally biased region" description="Polar residues" evidence="1">
    <location>
        <begin position="404"/>
        <end position="422"/>
    </location>
</feature>
<feature type="compositionally biased region" description="Low complexity" evidence="1">
    <location>
        <begin position="374"/>
        <end position="386"/>
    </location>
</feature>
<dbReference type="InterPro" id="IPR025486">
    <property type="entry name" value="DUF4378"/>
</dbReference>
<proteinExistence type="predicted"/>
<dbReference type="PANTHER" id="PTHR21726:SF57">
    <property type="entry name" value="SERINE-RICH ADHESIN FOR PLATELETS-LIKE PROTEIN"/>
    <property type="match status" value="1"/>
</dbReference>
<dbReference type="Proteomes" id="UP000507222">
    <property type="component" value="Unassembled WGS sequence"/>
</dbReference>
<feature type="domain" description="DUF3741" evidence="3">
    <location>
        <begin position="133"/>
        <end position="163"/>
    </location>
</feature>
<feature type="compositionally biased region" description="Low complexity" evidence="1">
    <location>
        <begin position="260"/>
        <end position="277"/>
    </location>
</feature>
<dbReference type="EMBL" id="CAEKDK010000006">
    <property type="protein sequence ID" value="CAB4285424.1"/>
    <property type="molecule type" value="Genomic_DNA"/>
</dbReference>
<evidence type="ECO:0000313" key="4">
    <source>
        <dbReference type="EMBL" id="CAB4285424.1"/>
    </source>
</evidence>
<name>A0A6J5VC48_PRUAR</name>
<gene>
    <name evidence="4" type="ORF">CURHAP_LOCUS41209</name>
</gene>
<evidence type="ECO:0000313" key="5">
    <source>
        <dbReference type="Proteomes" id="UP000507222"/>
    </source>
</evidence>
<dbReference type="AlphaFoldDB" id="A0A6J5VC48"/>
<accession>A0A6J5VC48</accession>
<organism evidence="4 5">
    <name type="scientific">Prunus armeniaca</name>
    <name type="common">Apricot</name>
    <name type="synonym">Armeniaca vulgaris</name>
    <dbReference type="NCBI Taxonomy" id="36596"/>
    <lineage>
        <taxon>Eukaryota</taxon>
        <taxon>Viridiplantae</taxon>
        <taxon>Streptophyta</taxon>
        <taxon>Embryophyta</taxon>
        <taxon>Tracheophyta</taxon>
        <taxon>Spermatophyta</taxon>
        <taxon>Magnoliopsida</taxon>
        <taxon>eudicotyledons</taxon>
        <taxon>Gunneridae</taxon>
        <taxon>Pentapetalae</taxon>
        <taxon>rosids</taxon>
        <taxon>fabids</taxon>
        <taxon>Rosales</taxon>
        <taxon>Rosaceae</taxon>
        <taxon>Amygdaloideae</taxon>
        <taxon>Amygdaleae</taxon>
        <taxon>Prunus</taxon>
    </lineage>
</organism>